<keyword evidence="1" id="KW-0472">Membrane</keyword>
<evidence type="ECO:0000256" key="1">
    <source>
        <dbReference type="SAM" id="Phobius"/>
    </source>
</evidence>
<feature type="transmembrane region" description="Helical" evidence="1">
    <location>
        <begin position="620"/>
        <end position="647"/>
    </location>
</feature>
<reference evidence="2" key="3">
    <citation type="submission" date="2025-09" db="UniProtKB">
        <authorList>
            <consortium name="Ensembl"/>
        </authorList>
    </citation>
    <scope>IDENTIFICATION</scope>
</reference>
<evidence type="ECO:0000313" key="3">
    <source>
        <dbReference type="Proteomes" id="UP000265100"/>
    </source>
</evidence>
<evidence type="ECO:0000313" key="2">
    <source>
        <dbReference type="Ensembl" id="ENSACLP00000002938.2"/>
    </source>
</evidence>
<keyword evidence="1" id="KW-0812">Transmembrane</keyword>
<organism evidence="2 3">
    <name type="scientific">Astatotilapia calliptera</name>
    <name type="common">Eastern happy</name>
    <name type="synonym">Chromis callipterus</name>
    <dbReference type="NCBI Taxonomy" id="8154"/>
    <lineage>
        <taxon>Eukaryota</taxon>
        <taxon>Metazoa</taxon>
        <taxon>Chordata</taxon>
        <taxon>Craniata</taxon>
        <taxon>Vertebrata</taxon>
        <taxon>Euteleostomi</taxon>
        <taxon>Actinopterygii</taxon>
        <taxon>Neopterygii</taxon>
        <taxon>Teleostei</taxon>
        <taxon>Neoteleostei</taxon>
        <taxon>Acanthomorphata</taxon>
        <taxon>Ovalentaria</taxon>
        <taxon>Cichlomorphae</taxon>
        <taxon>Cichliformes</taxon>
        <taxon>Cichlidae</taxon>
        <taxon>African cichlids</taxon>
        <taxon>Pseudocrenilabrinae</taxon>
        <taxon>Haplochromini</taxon>
        <taxon>Astatotilapia</taxon>
    </lineage>
</organism>
<dbReference type="Gene3D" id="1.10.287.210">
    <property type="match status" value="1"/>
</dbReference>
<sequence length="720" mass="79140">MSWPFPPEMTGRQRCCVFVCFLALGLIPIGIILICEGPPTLLTLSSSKASPPSDSPNLTNVAPRVLPTTSSPVLPTPDRFRKKRDTVTSCTPSTTRMITLCVPNNKSWVVEIDFASFPVTPVTKHQGGDLFNLAVHLSSSVWYITLGGWHQWKWSSLVSETDLDWSKHSRGQALHWRNQNMLRIAKKPDLSGLIFTLKDLALTSCQQFILAPWTDRTALYWQMEICPSVGAAPSSVVKDDNPTFNGPPVTYTNGGRNGRIRIVDTNKMSKDDLFQILTGISGTTNNWLLLAEQAADTTASDCIVCMGARPTLRVVPAPVNSACLLHLMNNTKRGHCSYLENHFPKTQRSVSNKPPFFSSDVAVNNFTCINLTGNAVKLGSLNSSWCTEMTVMKPNFRPTARADLWWWCGNNKLYDGFPRDASGLCALITLILPVLVTPVDLSIKAHEVGLPSSSERRSKRSLIPGSAHNPTYIDAVGIPRGVPDEYKLRDQVKAGWASILWMVEINANVDRINYIHFNVQLLANYTRDGFEAVHAQLSATSLMAFQNRVATDFLLAERGGVCSLFGQECCTYIPNNTAPDGSLTKAITGLTALTVKMKEHSGVDTAMWDSWLNMFGKYKALVASILVSISVFVAILVTCGCCCIPCIRSLFQRLIVTAFTPEDKDLARQMPLLASQLPTSSPTDDENSDRQLLLLSSGTETACSRPLGRVVPGLFSPHLQ</sequence>
<proteinExistence type="predicted"/>
<dbReference type="InterPro" id="IPR018154">
    <property type="entry name" value="TLV/ENV_coat_polyprotein"/>
</dbReference>
<dbReference type="PANTHER" id="PTHR10424:SF80">
    <property type="entry name" value="ENVELOPE GLYCOPROTEIN"/>
    <property type="match status" value="1"/>
</dbReference>
<dbReference type="SUPFAM" id="SSF58069">
    <property type="entry name" value="Virus ectodomain"/>
    <property type="match status" value="1"/>
</dbReference>
<name>A0A3P8NE07_ASTCA</name>
<dbReference type="GeneTree" id="ENSGT00530000064449"/>
<dbReference type="AlphaFoldDB" id="A0A3P8NE07"/>
<protein>
    <submittedName>
        <fullName evidence="2">Uncharacterized protein</fullName>
    </submittedName>
</protein>
<reference evidence="2" key="1">
    <citation type="submission" date="2018-05" db="EMBL/GenBank/DDBJ databases">
        <authorList>
            <person name="Datahose"/>
        </authorList>
    </citation>
    <scope>NUCLEOTIDE SEQUENCE</scope>
</reference>
<dbReference type="STRING" id="8154.ENSACLP00000002938"/>
<dbReference type="Bgee" id="ENSACLG00000002021">
    <property type="expression patterns" value="Expressed in anal fin and 5 other cell types or tissues"/>
</dbReference>
<accession>A0A3P8NE07</accession>
<keyword evidence="1" id="KW-1133">Transmembrane helix</keyword>
<dbReference type="Proteomes" id="UP000265100">
    <property type="component" value="Chromosome 1"/>
</dbReference>
<keyword evidence="3" id="KW-1185">Reference proteome</keyword>
<reference evidence="2" key="2">
    <citation type="submission" date="2025-08" db="UniProtKB">
        <authorList>
            <consortium name="Ensembl"/>
        </authorList>
    </citation>
    <scope>IDENTIFICATION</scope>
</reference>
<dbReference type="Ensembl" id="ENSACLT00000003004.2">
    <property type="protein sequence ID" value="ENSACLP00000002938.2"/>
    <property type="gene ID" value="ENSACLG00000034039.1"/>
</dbReference>
<dbReference type="PANTHER" id="PTHR10424">
    <property type="entry name" value="VIRAL ENVELOPE PROTEIN"/>
    <property type="match status" value="1"/>
</dbReference>